<reference evidence="2 3" key="1">
    <citation type="submission" date="2018-08" db="EMBL/GenBank/DDBJ databases">
        <title>Genome and evolution of the arbuscular mycorrhizal fungus Diversispora epigaea (formerly Glomus versiforme) and its bacterial endosymbionts.</title>
        <authorList>
            <person name="Sun X."/>
            <person name="Fei Z."/>
            <person name="Harrison M."/>
        </authorList>
    </citation>
    <scope>NUCLEOTIDE SEQUENCE [LARGE SCALE GENOMIC DNA]</scope>
    <source>
        <strain evidence="2 3">IT104</strain>
    </source>
</reference>
<protein>
    <submittedName>
        <fullName evidence="2">Uncharacterized protein</fullName>
    </submittedName>
</protein>
<comment type="caution">
    <text evidence="2">The sequence shown here is derived from an EMBL/GenBank/DDBJ whole genome shotgun (WGS) entry which is preliminary data.</text>
</comment>
<dbReference type="AlphaFoldDB" id="A0A397GNH2"/>
<gene>
    <name evidence="2" type="ORF">Glove_469g34</name>
</gene>
<accession>A0A397GNH2</accession>
<evidence type="ECO:0000256" key="1">
    <source>
        <dbReference type="SAM" id="MobiDB-lite"/>
    </source>
</evidence>
<sequence length="94" mass="10864">MKDRDGTFETNEKITKVSLPPMTLLPQLKTSSPMTNSNPLIPPYASNNYVIDELTQEVIDIKKRNKNPNLEFEDSDEKENSDDDLDEMDKKYLK</sequence>
<proteinExistence type="predicted"/>
<dbReference type="EMBL" id="PQFF01000411">
    <property type="protein sequence ID" value="RHZ51829.1"/>
    <property type="molecule type" value="Genomic_DNA"/>
</dbReference>
<feature type="region of interest" description="Disordered" evidence="1">
    <location>
        <begin position="63"/>
        <end position="94"/>
    </location>
</feature>
<keyword evidence="3" id="KW-1185">Reference proteome</keyword>
<name>A0A397GNH2_9GLOM</name>
<evidence type="ECO:0000313" key="3">
    <source>
        <dbReference type="Proteomes" id="UP000266861"/>
    </source>
</evidence>
<evidence type="ECO:0000313" key="2">
    <source>
        <dbReference type="EMBL" id="RHZ51829.1"/>
    </source>
</evidence>
<feature type="compositionally biased region" description="Acidic residues" evidence="1">
    <location>
        <begin position="71"/>
        <end position="87"/>
    </location>
</feature>
<organism evidence="2 3">
    <name type="scientific">Diversispora epigaea</name>
    <dbReference type="NCBI Taxonomy" id="1348612"/>
    <lineage>
        <taxon>Eukaryota</taxon>
        <taxon>Fungi</taxon>
        <taxon>Fungi incertae sedis</taxon>
        <taxon>Mucoromycota</taxon>
        <taxon>Glomeromycotina</taxon>
        <taxon>Glomeromycetes</taxon>
        <taxon>Diversisporales</taxon>
        <taxon>Diversisporaceae</taxon>
        <taxon>Diversispora</taxon>
    </lineage>
</organism>
<dbReference type="Proteomes" id="UP000266861">
    <property type="component" value="Unassembled WGS sequence"/>
</dbReference>